<keyword evidence="2 4" id="KW-0238">DNA-binding</keyword>
<reference evidence="6 7" key="1">
    <citation type="submission" date="2024-10" db="EMBL/GenBank/DDBJ databases">
        <title>The Natural Products Discovery Center: Release of the First 8490 Sequenced Strains for Exploring Actinobacteria Biosynthetic Diversity.</title>
        <authorList>
            <person name="Kalkreuter E."/>
            <person name="Kautsar S.A."/>
            <person name="Yang D."/>
            <person name="Bader C.D."/>
            <person name="Teijaro C.N."/>
            <person name="Fluegel L."/>
            <person name="Davis C.M."/>
            <person name="Simpson J.R."/>
            <person name="Lauterbach L."/>
            <person name="Steele A.D."/>
            <person name="Gui C."/>
            <person name="Meng S."/>
            <person name="Li G."/>
            <person name="Viehrig K."/>
            <person name="Ye F."/>
            <person name="Su P."/>
            <person name="Kiefer A.F."/>
            <person name="Nichols A."/>
            <person name="Cepeda A.J."/>
            <person name="Yan W."/>
            <person name="Fan B."/>
            <person name="Jiang Y."/>
            <person name="Adhikari A."/>
            <person name="Zheng C.-J."/>
            <person name="Schuster L."/>
            <person name="Cowan T.M."/>
            <person name="Smanski M.J."/>
            <person name="Chevrette M.G."/>
            <person name="De Carvalho L.P.S."/>
            <person name="Shen B."/>
        </authorList>
    </citation>
    <scope>NUCLEOTIDE SEQUENCE [LARGE SCALE GENOMIC DNA]</scope>
    <source>
        <strain evidence="6 7">NPDC019275</strain>
    </source>
</reference>
<accession>A0ABW7WW13</accession>
<dbReference type="InterPro" id="IPR049397">
    <property type="entry name" value="EthR_C"/>
</dbReference>
<organism evidence="6 7">
    <name type="scientific">Nocardia xishanensis</name>
    <dbReference type="NCBI Taxonomy" id="238964"/>
    <lineage>
        <taxon>Bacteria</taxon>
        <taxon>Bacillati</taxon>
        <taxon>Actinomycetota</taxon>
        <taxon>Actinomycetes</taxon>
        <taxon>Mycobacteriales</taxon>
        <taxon>Nocardiaceae</taxon>
        <taxon>Nocardia</taxon>
    </lineage>
</organism>
<dbReference type="PROSITE" id="PS50977">
    <property type="entry name" value="HTH_TETR_2"/>
    <property type="match status" value="1"/>
</dbReference>
<dbReference type="Pfam" id="PF21313">
    <property type="entry name" value="EthR_C"/>
    <property type="match status" value="1"/>
</dbReference>
<dbReference type="InterPro" id="IPR009057">
    <property type="entry name" value="Homeodomain-like_sf"/>
</dbReference>
<feature type="DNA-binding region" description="H-T-H motif" evidence="4">
    <location>
        <begin position="44"/>
        <end position="63"/>
    </location>
</feature>
<dbReference type="SUPFAM" id="SSF48498">
    <property type="entry name" value="Tetracyclin repressor-like, C-terminal domain"/>
    <property type="match status" value="1"/>
</dbReference>
<sequence length="213" mass="23570">MPSLTRGPKNARKQVDDRRVEFERRVLRAVEELLADGTPYTEIAVQKIAAASGSARSTFYRYFPDKSQLLIRMAELATADLFDAAETWWRADHDDMAGVVRAIGSMIAGFREHRYLLLALSEVAAYDRDVGRYWRGRVASFVDVVRTRLKTDRAAGRIDSSVDPIATAVVLTAMVERSITAAFAANSVVTDEALAESLGRAIWLVVYGDAPEA</sequence>
<keyword evidence="3" id="KW-0804">Transcription</keyword>
<evidence type="ECO:0000259" key="5">
    <source>
        <dbReference type="PROSITE" id="PS50977"/>
    </source>
</evidence>
<evidence type="ECO:0000256" key="2">
    <source>
        <dbReference type="ARBA" id="ARBA00023125"/>
    </source>
</evidence>
<comment type="caution">
    <text evidence="6">The sequence shown here is derived from an EMBL/GenBank/DDBJ whole genome shotgun (WGS) entry which is preliminary data.</text>
</comment>
<evidence type="ECO:0000313" key="6">
    <source>
        <dbReference type="EMBL" id="MFI2473008.1"/>
    </source>
</evidence>
<feature type="domain" description="HTH tetR-type" evidence="5">
    <location>
        <begin position="20"/>
        <end position="81"/>
    </location>
</feature>
<protein>
    <submittedName>
        <fullName evidence="6">TetR/AcrR family transcriptional regulator</fullName>
    </submittedName>
</protein>
<dbReference type="SUPFAM" id="SSF46689">
    <property type="entry name" value="Homeodomain-like"/>
    <property type="match status" value="1"/>
</dbReference>
<evidence type="ECO:0000256" key="1">
    <source>
        <dbReference type="ARBA" id="ARBA00023015"/>
    </source>
</evidence>
<keyword evidence="7" id="KW-1185">Reference proteome</keyword>
<proteinExistence type="predicted"/>
<dbReference type="RefSeq" id="WP_397091533.1">
    <property type="nucleotide sequence ID" value="NZ_JBIRYO010000003.1"/>
</dbReference>
<dbReference type="Pfam" id="PF00440">
    <property type="entry name" value="TetR_N"/>
    <property type="match status" value="1"/>
</dbReference>
<dbReference type="PANTHER" id="PTHR30055">
    <property type="entry name" value="HTH-TYPE TRANSCRIPTIONAL REGULATOR RUTR"/>
    <property type="match status" value="1"/>
</dbReference>
<dbReference type="InterPro" id="IPR036271">
    <property type="entry name" value="Tet_transcr_reg_TetR-rel_C_sf"/>
</dbReference>
<name>A0ABW7WW13_9NOCA</name>
<dbReference type="InterPro" id="IPR001647">
    <property type="entry name" value="HTH_TetR"/>
</dbReference>
<evidence type="ECO:0000256" key="3">
    <source>
        <dbReference type="ARBA" id="ARBA00023163"/>
    </source>
</evidence>
<dbReference type="Gene3D" id="1.10.357.10">
    <property type="entry name" value="Tetracycline Repressor, domain 2"/>
    <property type="match status" value="1"/>
</dbReference>
<keyword evidence="1" id="KW-0805">Transcription regulation</keyword>
<dbReference type="Gene3D" id="1.10.10.60">
    <property type="entry name" value="Homeodomain-like"/>
    <property type="match status" value="1"/>
</dbReference>
<evidence type="ECO:0000313" key="7">
    <source>
        <dbReference type="Proteomes" id="UP001611415"/>
    </source>
</evidence>
<dbReference type="InterPro" id="IPR050109">
    <property type="entry name" value="HTH-type_TetR-like_transc_reg"/>
</dbReference>
<dbReference type="PANTHER" id="PTHR30055:SF234">
    <property type="entry name" value="HTH-TYPE TRANSCRIPTIONAL REGULATOR BETI"/>
    <property type="match status" value="1"/>
</dbReference>
<dbReference type="EMBL" id="JBIRYO010000003">
    <property type="protein sequence ID" value="MFI2473008.1"/>
    <property type="molecule type" value="Genomic_DNA"/>
</dbReference>
<dbReference type="Proteomes" id="UP001611415">
    <property type="component" value="Unassembled WGS sequence"/>
</dbReference>
<gene>
    <name evidence="6" type="ORF">ACH49W_06480</name>
</gene>
<evidence type="ECO:0000256" key="4">
    <source>
        <dbReference type="PROSITE-ProRule" id="PRU00335"/>
    </source>
</evidence>